<protein>
    <submittedName>
        <fullName evidence="4">Tellurium resistance protein</fullName>
    </submittedName>
</protein>
<sequence>MEDKPIKLTLDVEEPTLNEIKEDEVFYPEFEQKVNLTPEEQKTVDEFVKQIDLSNSNIVLQYGVGAQKKIASFSEKTLNSVKTKDLGEVGNLLSSVVTELKSFDETEDKGVFGFFKKGANKITALRANYEKAEKNVDEISKILENHQITLMKDISLLDQMYKLNEQYFKELSMYILAGQKKLDQVRNEELPNMLKEAENSPNSITAQKANDLRDLATRFEKKLHDLELTRMVSLQMAPQIRMVQSSNAVMVEKIQSTIVNTIPIWKNQMVLSLGVYHNSQAAEAQKKVTDLTNDLLRKNADTLKMSTIETAKATERGIVDVETIRHTNEQLISALDEVRNIQIEGHENRVKAKQELMAMEQELKNRLLNKPNSNFME</sequence>
<evidence type="ECO:0000256" key="3">
    <source>
        <dbReference type="SAM" id="Coils"/>
    </source>
</evidence>
<accession>A0A233VI81</accession>
<gene>
    <name evidence="4" type="ORF">B9N55_06885</name>
</gene>
<feature type="coiled-coil region" evidence="3">
    <location>
        <begin position="115"/>
        <end position="149"/>
    </location>
</feature>
<dbReference type="AlphaFoldDB" id="A0A233VI81"/>
<evidence type="ECO:0000313" key="4">
    <source>
        <dbReference type="EMBL" id="OXZ32090.1"/>
    </source>
</evidence>
<comment type="similarity">
    <text evidence="1 2">Belongs to the TelA family.</text>
</comment>
<reference evidence="5" key="1">
    <citation type="submission" date="2017-04" db="EMBL/GenBank/DDBJ databases">
        <title>Finegoldia magna isolated from orthopedic joint implant-associated infections.</title>
        <authorList>
            <person name="Bjorklund S."/>
            <person name="Bruggemann H."/>
            <person name="Jensen A."/>
            <person name="Hellmark B."/>
            <person name="Soderquist B."/>
        </authorList>
    </citation>
    <scope>NUCLEOTIDE SEQUENCE [LARGE SCALE GENOMIC DNA]</scope>
    <source>
        <strain evidence="5">12T273</strain>
    </source>
</reference>
<evidence type="ECO:0000313" key="5">
    <source>
        <dbReference type="Proteomes" id="UP000215546"/>
    </source>
</evidence>
<dbReference type="PANTHER" id="PTHR38432">
    <property type="entry name" value="TELA-LIKE PROTEIN SAOUHSC_01408"/>
    <property type="match status" value="1"/>
</dbReference>
<comment type="caution">
    <text evidence="4">The sequence shown here is derived from an EMBL/GenBank/DDBJ whole genome shotgun (WGS) entry which is preliminary data.</text>
</comment>
<dbReference type="PIRSF" id="PIRSF026508">
    <property type="entry name" value="TelA"/>
    <property type="match status" value="1"/>
</dbReference>
<organism evidence="4 5">
    <name type="scientific">Finegoldia magna</name>
    <name type="common">Peptostreptococcus magnus</name>
    <dbReference type="NCBI Taxonomy" id="1260"/>
    <lineage>
        <taxon>Bacteria</taxon>
        <taxon>Bacillati</taxon>
        <taxon>Bacillota</taxon>
        <taxon>Tissierellia</taxon>
        <taxon>Tissierellales</taxon>
        <taxon>Peptoniphilaceae</taxon>
        <taxon>Finegoldia</taxon>
    </lineage>
</organism>
<name>A0A233VI81_FINMA</name>
<proteinExistence type="inferred from homology"/>
<dbReference type="EMBL" id="NDYE01000013">
    <property type="protein sequence ID" value="OXZ32090.1"/>
    <property type="molecule type" value="Genomic_DNA"/>
</dbReference>
<evidence type="ECO:0000256" key="2">
    <source>
        <dbReference type="PIRNR" id="PIRNR026508"/>
    </source>
</evidence>
<dbReference type="Proteomes" id="UP000215546">
    <property type="component" value="Unassembled WGS sequence"/>
</dbReference>
<dbReference type="RefSeq" id="WP_094208776.1">
    <property type="nucleotide sequence ID" value="NZ_NDYE01000013.1"/>
</dbReference>
<keyword evidence="3" id="KW-0175">Coiled coil</keyword>
<dbReference type="Pfam" id="PF05816">
    <property type="entry name" value="TelA"/>
    <property type="match status" value="1"/>
</dbReference>
<dbReference type="PANTHER" id="PTHR38432:SF1">
    <property type="entry name" value="TELA-LIKE PROTEIN SAOUHSC_01408"/>
    <property type="match status" value="1"/>
</dbReference>
<evidence type="ECO:0000256" key="1">
    <source>
        <dbReference type="ARBA" id="ARBA00005541"/>
    </source>
</evidence>
<dbReference type="InterPro" id="IPR008863">
    <property type="entry name" value="Toxic_anion-R_TelA"/>
</dbReference>